<name>A0A9N8N6J6_9BURK</name>
<sequence>MSGGGGSTSITNWPMMTDPLQSGVYGAVNQVWYNQQANANQWAAQAKANDDANRAQHQKDIEAWSEQQDDWRIAWAVAQAAYAAAQTLLANNALNAAKDAADKQYDIANRQQNIAEEEYARYSAHFAPCENVTVDTECARPEYTEPIEDEANRAATDIRVSYALARQMAQRRRDRYCVGSMIAFDRQTAIEEARSVAEAKERTRRYLEERQEQRRDKYFNRKLQLFNIGRNIKADAVSELRMAAEGIGRGTDIELAARNQYYGAILSSIGGLIGAFLPNSTVPQTSRSAAAIGGVSSFGSTTSFGGAPMMGPGGLGYGFGAYSSGNMQIDNNTLAPASTSATFA</sequence>
<proteinExistence type="predicted"/>
<keyword evidence="1" id="KW-0175">Coiled coil</keyword>
<dbReference type="RefSeq" id="WP_201138563.1">
    <property type="nucleotide sequence ID" value="NZ_CAJNAS010000029.1"/>
</dbReference>
<evidence type="ECO:0000256" key="1">
    <source>
        <dbReference type="SAM" id="Coils"/>
    </source>
</evidence>
<evidence type="ECO:0000313" key="2">
    <source>
        <dbReference type="EMBL" id="CAE6958581.1"/>
    </source>
</evidence>
<dbReference type="EMBL" id="CAJNAS010000029">
    <property type="protein sequence ID" value="CAE6958581.1"/>
    <property type="molecule type" value="Genomic_DNA"/>
</dbReference>
<dbReference type="Proteomes" id="UP000675121">
    <property type="component" value="Unassembled WGS sequence"/>
</dbReference>
<evidence type="ECO:0000313" key="3">
    <source>
        <dbReference type="Proteomes" id="UP000675121"/>
    </source>
</evidence>
<accession>A0A9N8N6J6</accession>
<organism evidence="2 3">
    <name type="scientific">Paraburkholderia domus</name>
    <dbReference type="NCBI Taxonomy" id="2793075"/>
    <lineage>
        <taxon>Bacteria</taxon>
        <taxon>Pseudomonadati</taxon>
        <taxon>Pseudomonadota</taxon>
        <taxon>Betaproteobacteria</taxon>
        <taxon>Burkholderiales</taxon>
        <taxon>Burkholderiaceae</taxon>
        <taxon>Paraburkholderia</taxon>
    </lineage>
</organism>
<reference evidence="2" key="1">
    <citation type="submission" date="2021-02" db="EMBL/GenBank/DDBJ databases">
        <authorList>
            <person name="Vanwijnsberghe S."/>
        </authorList>
    </citation>
    <scope>NUCLEOTIDE SEQUENCE</scope>
    <source>
        <strain evidence="2">R-70211</strain>
    </source>
</reference>
<comment type="caution">
    <text evidence="2">The sequence shown here is derived from an EMBL/GenBank/DDBJ whole genome shotgun (WGS) entry which is preliminary data.</text>
</comment>
<keyword evidence="3" id="KW-1185">Reference proteome</keyword>
<feature type="coiled-coil region" evidence="1">
    <location>
        <begin position="91"/>
        <end position="118"/>
    </location>
</feature>
<protein>
    <submittedName>
        <fullName evidence="2">Uncharacterized protein</fullName>
    </submittedName>
</protein>
<dbReference type="AlphaFoldDB" id="A0A9N8N6J6"/>
<gene>
    <name evidence="2" type="ORF">R70211_06766</name>
</gene>